<dbReference type="Pfam" id="PF05193">
    <property type="entry name" value="Peptidase_M16_C"/>
    <property type="match status" value="1"/>
</dbReference>
<evidence type="ECO:0000259" key="1">
    <source>
        <dbReference type="SMART" id="SM01264"/>
    </source>
</evidence>
<dbReference type="Proteomes" id="UP000823842">
    <property type="component" value="Unassembled WGS sequence"/>
</dbReference>
<comment type="caution">
    <text evidence="2">The sequence shown here is derived from an EMBL/GenBank/DDBJ whole genome shotgun (WGS) entry which is preliminary data.</text>
</comment>
<sequence>MKIECLSAYEVISKETLTDIRSEGWILRHKKTGARVMLIENEDENKVFNIAFCTPPKNSTGVAHILEHSVLCGSREFPLKDPFVELVKGSLNTFLNAMTYPDKTCYPVASCNDQDFQNLMHVYLDAVFYPNIYQKEEIFRQEGWSYHMEKTEGPLSYNGVVYNEMKGAFSSPDEVLEREIMNSLFPDNAYGFESGGNPDNIPELTYEEFLDFHRTYYHPSNSFIYLYGNMDMAEKLDFIDKHYLSGFETLTVDSAISEQEAFPAMKDLTLPYPVSENEGEEDNAYLSYNMVVGNAMDDKVRMAFEVLDYALLSAPGAPLKKALLDKRIGKDIYGSYDDGILQPYFTIVAKGANQEKKEEFVSTIREILTEITEKGIDRKSVEAGINYIEFRYREADYSGYPKGLMYGLDILGNWLYTDEKPFAAVSQLQVFEELKKDLDEGYFEKLIRTYLLDNTHGSVLALVPEKGLAAQREKRLAEKLEEYRTSLSEKEREAIVEKTKALAAYQEAEEDPKALACIPMLRREDIKKEAGHFFNQELWIEDSLFLYHNVCTNGIGYVNLLFDLKAVEPEEIPYLGLLKAVLGYVDTEHYSYGELFNEINASTGGIQCGVEVFEQSDSTEEFRAMFAVRGKALYPKMGFLFQMIEEILNTSKVEDTKRLYEIIAQAKSRAQASLVSAGHSTAVLRATSYHSPMAAFQDEMAGIGYYQFIEKLEKEFEERKQETVDKLKELMKKILRPEYFSISYTGEENSVKEVKELAAALKKKLHTELVSLPEKILKCVKKNEGFTTSGQVQYAAQTGNFLRKGFSYTGALDILKVALSYDYLWMNLRVKGGAYGCMSGFRRNGESFFVSYRDPHLGRTYEVFAGIPDYIRNFQADEREMTKYIIGTISGKDTPKTPQMQGAVSKTAYFTGVSEEMIQKERDQILNATLEDMKNLAPLVEAILADQDICVVGSESAIKKEEKRFKEIKPLISC</sequence>
<dbReference type="PANTHER" id="PTHR43016:SF13">
    <property type="entry name" value="PRESEQUENCE PROTEASE, MITOCHONDRIAL"/>
    <property type="match status" value="1"/>
</dbReference>
<dbReference type="Pfam" id="PF00675">
    <property type="entry name" value="Peptidase_M16"/>
    <property type="match status" value="1"/>
</dbReference>
<dbReference type="Gene3D" id="3.30.830.10">
    <property type="entry name" value="Metalloenzyme, LuxS/M16 peptidase-like"/>
    <property type="match status" value="4"/>
</dbReference>
<evidence type="ECO:0000313" key="2">
    <source>
        <dbReference type="EMBL" id="HJB29659.1"/>
    </source>
</evidence>
<organism evidence="2 3">
    <name type="scientific">Candidatus Blautia faecavium</name>
    <dbReference type="NCBI Taxonomy" id="2838487"/>
    <lineage>
        <taxon>Bacteria</taxon>
        <taxon>Bacillati</taxon>
        <taxon>Bacillota</taxon>
        <taxon>Clostridia</taxon>
        <taxon>Lachnospirales</taxon>
        <taxon>Lachnospiraceae</taxon>
        <taxon>Blautia</taxon>
    </lineage>
</organism>
<dbReference type="InterPro" id="IPR011249">
    <property type="entry name" value="Metalloenz_LuxS/M16"/>
</dbReference>
<dbReference type="InterPro" id="IPR011765">
    <property type="entry name" value="Pept_M16_N"/>
</dbReference>
<protein>
    <submittedName>
        <fullName evidence="2">Insulinase family protein</fullName>
    </submittedName>
</protein>
<gene>
    <name evidence="2" type="ORF">IAA06_12845</name>
</gene>
<dbReference type="PANTHER" id="PTHR43016">
    <property type="entry name" value="PRESEQUENCE PROTEASE"/>
    <property type="match status" value="1"/>
</dbReference>
<dbReference type="GO" id="GO:0016485">
    <property type="term" value="P:protein processing"/>
    <property type="evidence" value="ECO:0007669"/>
    <property type="project" value="TreeGrafter"/>
</dbReference>
<dbReference type="EMBL" id="DWYZ01000240">
    <property type="protein sequence ID" value="HJB29659.1"/>
    <property type="molecule type" value="Genomic_DNA"/>
</dbReference>
<dbReference type="Pfam" id="PF22516">
    <property type="entry name" value="PreP_C"/>
    <property type="match status" value="1"/>
</dbReference>
<dbReference type="InterPro" id="IPR055130">
    <property type="entry name" value="PreP_C"/>
</dbReference>
<dbReference type="GO" id="GO:0046872">
    <property type="term" value="F:metal ion binding"/>
    <property type="evidence" value="ECO:0007669"/>
    <property type="project" value="InterPro"/>
</dbReference>
<evidence type="ECO:0000313" key="3">
    <source>
        <dbReference type="Proteomes" id="UP000823842"/>
    </source>
</evidence>
<dbReference type="InterPro" id="IPR013578">
    <property type="entry name" value="Peptidase_M16C_assoc"/>
</dbReference>
<name>A0A9D2LUV6_9FIRM</name>
<dbReference type="SMART" id="SM01264">
    <property type="entry name" value="M16C_associated"/>
    <property type="match status" value="1"/>
</dbReference>
<accession>A0A9D2LUV6</accession>
<dbReference type="InterPro" id="IPR007863">
    <property type="entry name" value="Peptidase_M16_C"/>
</dbReference>
<dbReference type="FunFam" id="3.30.830.10:FF:000034">
    <property type="entry name" value="presequence protease 1, chloroplastic/mitochondrial"/>
    <property type="match status" value="1"/>
</dbReference>
<dbReference type="Pfam" id="PF08367">
    <property type="entry name" value="M16C_assoc"/>
    <property type="match status" value="1"/>
</dbReference>
<dbReference type="GO" id="GO:0004222">
    <property type="term" value="F:metalloendopeptidase activity"/>
    <property type="evidence" value="ECO:0007669"/>
    <property type="project" value="TreeGrafter"/>
</dbReference>
<dbReference type="SUPFAM" id="SSF63411">
    <property type="entry name" value="LuxS/MPP-like metallohydrolase"/>
    <property type="match status" value="4"/>
</dbReference>
<proteinExistence type="predicted"/>
<reference evidence="2" key="1">
    <citation type="journal article" date="2021" name="PeerJ">
        <title>Extensive microbial diversity within the chicken gut microbiome revealed by metagenomics and culture.</title>
        <authorList>
            <person name="Gilroy R."/>
            <person name="Ravi A."/>
            <person name="Getino M."/>
            <person name="Pursley I."/>
            <person name="Horton D.L."/>
            <person name="Alikhan N.F."/>
            <person name="Baker D."/>
            <person name="Gharbi K."/>
            <person name="Hall N."/>
            <person name="Watson M."/>
            <person name="Adriaenssens E.M."/>
            <person name="Foster-Nyarko E."/>
            <person name="Jarju S."/>
            <person name="Secka A."/>
            <person name="Antonio M."/>
            <person name="Oren A."/>
            <person name="Chaudhuri R.R."/>
            <person name="La Ragione R."/>
            <person name="Hildebrand F."/>
            <person name="Pallen M.J."/>
        </authorList>
    </citation>
    <scope>NUCLEOTIDE SEQUENCE</scope>
    <source>
        <strain evidence="2">ChiSjej1B19-5720</strain>
    </source>
</reference>
<reference evidence="2" key="2">
    <citation type="submission" date="2021-04" db="EMBL/GenBank/DDBJ databases">
        <authorList>
            <person name="Gilroy R."/>
        </authorList>
    </citation>
    <scope>NUCLEOTIDE SEQUENCE</scope>
    <source>
        <strain evidence="2">ChiSjej1B19-5720</strain>
    </source>
</reference>
<dbReference type="AlphaFoldDB" id="A0A9D2LUV6"/>
<feature type="domain" description="Peptidase M16C associated" evidence="1">
    <location>
        <begin position="462"/>
        <end position="712"/>
    </location>
</feature>